<feature type="non-terminal residue" evidence="2">
    <location>
        <position position="111"/>
    </location>
</feature>
<keyword evidence="1" id="KW-0472">Membrane</keyword>
<dbReference type="Proteomes" id="UP000836841">
    <property type="component" value="Chromosome 5"/>
</dbReference>
<gene>
    <name evidence="2" type="ORF">TAV2_LOCUS15294</name>
</gene>
<protein>
    <submittedName>
        <fullName evidence="2">Uncharacterized protein</fullName>
    </submittedName>
</protein>
<name>A0AAU9SNB7_THLAR</name>
<feature type="transmembrane region" description="Helical" evidence="1">
    <location>
        <begin position="20"/>
        <end position="44"/>
    </location>
</feature>
<keyword evidence="1" id="KW-1133">Transmembrane helix</keyword>
<keyword evidence="3" id="KW-1185">Reference proteome</keyword>
<evidence type="ECO:0000313" key="3">
    <source>
        <dbReference type="Proteomes" id="UP000836841"/>
    </source>
</evidence>
<sequence>LHTYSHLFFLSPFFRHNLCVILNSITCFIDKVSFASVSIILLTTSRINIQTKRKCREEDHVRGNHPELQGSQKIKSTTSLSSCSSFFLSSGIVVAPTRFQQRECYKIRATT</sequence>
<keyword evidence="1" id="KW-0812">Transmembrane</keyword>
<accession>A0AAU9SNB7</accession>
<proteinExistence type="predicted"/>
<dbReference type="EMBL" id="OU466861">
    <property type="protein sequence ID" value="CAH2067252.1"/>
    <property type="molecule type" value="Genomic_DNA"/>
</dbReference>
<organism evidence="2 3">
    <name type="scientific">Thlaspi arvense</name>
    <name type="common">Field penny-cress</name>
    <dbReference type="NCBI Taxonomy" id="13288"/>
    <lineage>
        <taxon>Eukaryota</taxon>
        <taxon>Viridiplantae</taxon>
        <taxon>Streptophyta</taxon>
        <taxon>Embryophyta</taxon>
        <taxon>Tracheophyta</taxon>
        <taxon>Spermatophyta</taxon>
        <taxon>Magnoliopsida</taxon>
        <taxon>eudicotyledons</taxon>
        <taxon>Gunneridae</taxon>
        <taxon>Pentapetalae</taxon>
        <taxon>rosids</taxon>
        <taxon>malvids</taxon>
        <taxon>Brassicales</taxon>
        <taxon>Brassicaceae</taxon>
        <taxon>Thlaspideae</taxon>
        <taxon>Thlaspi</taxon>
    </lineage>
</organism>
<evidence type="ECO:0000256" key="1">
    <source>
        <dbReference type="SAM" id="Phobius"/>
    </source>
</evidence>
<dbReference type="AlphaFoldDB" id="A0AAU9SNB7"/>
<reference evidence="2 3" key="1">
    <citation type="submission" date="2022-03" db="EMBL/GenBank/DDBJ databases">
        <authorList>
            <person name="Nunn A."/>
            <person name="Chopra R."/>
            <person name="Nunn A."/>
            <person name="Contreras Garrido A."/>
        </authorList>
    </citation>
    <scope>NUCLEOTIDE SEQUENCE [LARGE SCALE GENOMIC DNA]</scope>
</reference>
<evidence type="ECO:0000313" key="2">
    <source>
        <dbReference type="EMBL" id="CAH2067252.1"/>
    </source>
</evidence>